<organism evidence="1 2">
    <name type="scientific">Aeromonas salmonicida</name>
    <dbReference type="NCBI Taxonomy" id="645"/>
    <lineage>
        <taxon>Bacteria</taxon>
        <taxon>Pseudomonadati</taxon>
        <taxon>Pseudomonadota</taxon>
        <taxon>Gammaproteobacteria</taxon>
        <taxon>Aeromonadales</taxon>
        <taxon>Aeromonadaceae</taxon>
        <taxon>Aeromonas</taxon>
    </lineage>
</organism>
<proteinExistence type="predicted"/>
<evidence type="ECO:0000313" key="1">
    <source>
        <dbReference type="EMBL" id="RAJ06301.1"/>
    </source>
</evidence>
<evidence type="ECO:0000313" key="2">
    <source>
        <dbReference type="Proteomes" id="UP000249422"/>
    </source>
</evidence>
<name>A0AAX1PKJ1_AERSA</name>
<dbReference type="EMBL" id="QLLM01000004">
    <property type="protein sequence ID" value="RAJ06301.1"/>
    <property type="molecule type" value="Genomic_DNA"/>
</dbReference>
<comment type="caution">
    <text evidence="1">The sequence shown here is derived from an EMBL/GenBank/DDBJ whole genome shotgun (WGS) entry which is preliminary data.</text>
</comment>
<dbReference type="AlphaFoldDB" id="A0AAX1PKJ1"/>
<gene>
    <name evidence="1" type="ORF">DEU50_10480</name>
</gene>
<reference evidence="1 2" key="1">
    <citation type="submission" date="2018-06" db="EMBL/GenBank/DDBJ databases">
        <title>Freshwater and sediment microbial communities from various areas in North America, analyzing microbe dynamics in response to fracking.</title>
        <authorList>
            <person name="Lamendella R."/>
        </authorList>
    </citation>
    <scope>NUCLEOTIDE SEQUENCE [LARGE SCALE GENOMIC DNA]</scope>
    <source>
        <strain evidence="1 2">17</strain>
    </source>
</reference>
<dbReference type="Proteomes" id="UP000249422">
    <property type="component" value="Unassembled WGS sequence"/>
</dbReference>
<sequence length="67" mass="6693">MVLDFIGVSASCGVKGDWLAAEEGLVGGNLTLAIGAIVRAMVARHPAALAGKAGDLRQQSAVATTSQ</sequence>
<protein>
    <submittedName>
        <fullName evidence="1">Uncharacterized protein</fullName>
    </submittedName>
</protein>
<accession>A0AAX1PKJ1</accession>